<evidence type="ECO:0000259" key="3">
    <source>
        <dbReference type="Pfam" id="PF25973"/>
    </source>
</evidence>
<evidence type="ECO:0000313" key="5">
    <source>
        <dbReference type="Proteomes" id="UP000029707"/>
    </source>
</evidence>
<keyword evidence="1" id="KW-0175">Coiled coil</keyword>
<reference evidence="4 5" key="1">
    <citation type="journal article" date="2014" name="Genome Announc.">
        <title>Draft genome sequences of eight enterohepatic helicobacter species isolated from both laboratory and wild rodents.</title>
        <authorList>
            <person name="Sheh A."/>
            <person name="Shen Z."/>
            <person name="Fox J.G."/>
        </authorList>
    </citation>
    <scope>NUCLEOTIDE SEQUENCE [LARGE SCALE GENOMIC DNA]</scope>
    <source>
        <strain evidence="4 5">MIT 01-6451</strain>
    </source>
</reference>
<gene>
    <name evidence="4" type="ORF">LS65_005850</name>
</gene>
<dbReference type="EMBL" id="JRMQ02000007">
    <property type="protein sequence ID" value="TLE01482.1"/>
    <property type="molecule type" value="Genomic_DNA"/>
</dbReference>
<dbReference type="PANTHER" id="PTHR30469">
    <property type="entry name" value="MULTIDRUG RESISTANCE PROTEIN MDTA"/>
    <property type="match status" value="1"/>
</dbReference>
<feature type="domain" description="CzcB-like barrel-sandwich hybrid" evidence="3">
    <location>
        <begin position="39"/>
        <end position="157"/>
    </location>
</feature>
<dbReference type="RefSeq" id="WP_034360906.1">
    <property type="nucleotide sequence ID" value="NZ_CAJUDB010000007.1"/>
</dbReference>
<sequence>MKKVLGIVAGIFLASSMWAEDVYAIFNAEAVKDANLNLAASGIVSSILVDVDSEVKQGDLLLTLFNQDVESQMQSTEQQYIFAKRQYERYKRSAGAVDRNTLDRYFSEFKKLEADFNYQRAMLSKTQLRAPFDGIIASKDIELGDGVSAHSTKLFRIISKDVKLVLEFDFKYISKVKVGDTFEFRIDGRKENFTTTINKIYPTASTSNRKVKAEALVQGIIPGTFGDGYIRTK</sequence>
<dbReference type="GO" id="GO:0015562">
    <property type="term" value="F:efflux transmembrane transporter activity"/>
    <property type="evidence" value="ECO:0007669"/>
    <property type="project" value="TreeGrafter"/>
</dbReference>
<name>A0A4U8TLX1_9HELI</name>
<keyword evidence="5" id="KW-1185">Reference proteome</keyword>
<dbReference type="InterPro" id="IPR058647">
    <property type="entry name" value="BSH_CzcB-like"/>
</dbReference>
<feature type="chain" id="PRO_5020771993" evidence="2">
    <location>
        <begin position="20"/>
        <end position="233"/>
    </location>
</feature>
<dbReference type="AlphaFoldDB" id="A0A4U8TLX1"/>
<evidence type="ECO:0000256" key="2">
    <source>
        <dbReference type="SAM" id="SignalP"/>
    </source>
</evidence>
<dbReference type="STRING" id="425400.LS65_02045"/>
<dbReference type="GeneID" id="82321557"/>
<accession>A0A4U8TLX1</accession>
<dbReference type="Gene3D" id="2.40.50.100">
    <property type="match status" value="1"/>
</dbReference>
<dbReference type="PANTHER" id="PTHR30469:SF15">
    <property type="entry name" value="HLYD FAMILY OF SECRETION PROTEINS"/>
    <property type="match status" value="1"/>
</dbReference>
<dbReference type="SUPFAM" id="SSF111369">
    <property type="entry name" value="HlyD-like secretion proteins"/>
    <property type="match status" value="1"/>
</dbReference>
<comment type="caution">
    <text evidence="4">The sequence shown here is derived from an EMBL/GenBank/DDBJ whole genome shotgun (WGS) entry which is preliminary data.</text>
</comment>
<proteinExistence type="predicted"/>
<feature type="coiled-coil region" evidence="1">
    <location>
        <begin position="66"/>
        <end position="93"/>
    </location>
</feature>
<keyword evidence="2" id="KW-0732">Signal</keyword>
<dbReference type="Proteomes" id="UP000029707">
    <property type="component" value="Unassembled WGS sequence"/>
</dbReference>
<dbReference type="GO" id="GO:1990281">
    <property type="term" value="C:efflux pump complex"/>
    <property type="evidence" value="ECO:0007669"/>
    <property type="project" value="TreeGrafter"/>
</dbReference>
<organism evidence="4 5">
    <name type="scientific">Helicobacter japonicus</name>
    <dbReference type="NCBI Taxonomy" id="425400"/>
    <lineage>
        <taxon>Bacteria</taxon>
        <taxon>Pseudomonadati</taxon>
        <taxon>Campylobacterota</taxon>
        <taxon>Epsilonproteobacteria</taxon>
        <taxon>Campylobacterales</taxon>
        <taxon>Helicobacteraceae</taxon>
        <taxon>Helicobacter</taxon>
    </lineage>
</organism>
<dbReference type="OrthoDB" id="5342664at2"/>
<evidence type="ECO:0000256" key="1">
    <source>
        <dbReference type="SAM" id="Coils"/>
    </source>
</evidence>
<feature type="signal peptide" evidence="2">
    <location>
        <begin position="1"/>
        <end position="19"/>
    </location>
</feature>
<protein>
    <submittedName>
        <fullName evidence="4">HlyD family efflux transporter periplasmic adaptor subunit</fullName>
    </submittedName>
</protein>
<evidence type="ECO:0000313" key="4">
    <source>
        <dbReference type="EMBL" id="TLE01482.1"/>
    </source>
</evidence>
<dbReference type="Gene3D" id="2.40.30.170">
    <property type="match status" value="1"/>
</dbReference>
<dbReference type="Pfam" id="PF25973">
    <property type="entry name" value="BSH_CzcB"/>
    <property type="match status" value="1"/>
</dbReference>